<feature type="domain" description="CN hydrolase" evidence="2">
    <location>
        <begin position="4"/>
        <end position="239"/>
    </location>
</feature>
<dbReference type="OrthoDB" id="9760188at2"/>
<dbReference type="GO" id="GO:0033388">
    <property type="term" value="P:putrescine biosynthetic process from arginine"/>
    <property type="evidence" value="ECO:0007669"/>
    <property type="project" value="TreeGrafter"/>
</dbReference>
<dbReference type="SUPFAM" id="SSF56317">
    <property type="entry name" value="Carbon-nitrogen hydrolase"/>
    <property type="match status" value="1"/>
</dbReference>
<organism evidence="3 4">
    <name type="scientific">Pseudomonas fluorescens</name>
    <dbReference type="NCBI Taxonomy" id="294"/>
    <lineage>
        <taxon>Bacteria</taxon>
        <taxon>Pseudomonadati</taxon>
        <taxon>Pseudomonadota</taxon>
        <taxon>Gammaproteobacteria</taxon>
        <taxon>Pseudomonadales</taxon>
        <taxon>Pseudomonadaceae</taxon>
        <taxon>Pseudomonas</taxon>
    </lineage>
</organism>
<proteinExistence type="predicted"/>
<evidence type="ECO:0000313" key="3">
    <source>
        <dbReference type="EMBL" id="VVN66658.1"/>
    </source>
</evidence>
<dbReference type="CDD" id="cd07197">
    <property type="entry name" value="nitrilase"/>
    <property type="match status" value="1"/>
</dbReference>
<dbReference type="PANTHER" id="PTHR43674:SF2">
    <property type="entry name" value="BETA-UREIDOPROPIONASE"/>
    <property type="match status" value="1"/>
</dbReference>
<sequence length="259" mass="26576">MTTLTIAAAQTISIAGDLQANINRHRRFIEIAAGQGVQLLVFPELSLTGYERSLAATLAILPNDPVLQPLRDFARELGVTTVVGMPIRLSGDSEVLIGALVLATDGSLAVYSKQHLHPGEELAFAPGAGGSMLTLGNTTVALAVCADFSHASHARQAADSGADLYAAGVLISENGYVADTALLQGYAVEHSMTVLMANHGGATGGWESAGRSAIWAPGGELIVAAAGVGDALVIARHDAAGWTGQVVAVTQIDECRDGL</sequence>
<dbReference type="Pfam" id="PF00795">
    <property type="entry name" value="CN_hydrolase"/>
    <property type="match status" value="1"/>
</dbReference>
<dbReference type="RefSeq" id="WP_150801775.1">
    <property type="nucleotide sequence ID" value="NZ_CABVHY010000001.1"/>
</dbReference>
<protein>
    <recommendedName>
        <fullName evidence="2">CN hydrolase domain-containing protein</fullName>
    </recommendedName>
</protein>
<gene>
    <name evidence="3" type="ORF">PS723_00138</name>
</gene>
<dbReference type="InterPro" id="IPR050345">
    <property type="entry name" value="Aliph_Amidase/BUP"/>
</dbReference>
<dbReference type="GO" id="GO:0050126">
    <property type="term" value="F:N-carbamoylputrescine amidase activity"/>
    <property type="evidence" value="ECO:0007669"/>
    <property type="project" value="TreeGrafter"/>
</dbReference>
<accession>A0A5E6ZJZ4</accession>
<evidence type="ECO:0000313" key="4">
    <source>
        <dbReference type="Proteomes" id="UP000379480"/>
    </source>
</evidence>
<dbReference type="PANTHER" id="PTHR43674">
    <property type="entry name" value="NITRILASE C965.09-RELATED"/>
    <property type="match status" value="1"/>
</dbReference>
<reference evidence="3 4" key="1">
    <citation type="submission" date="2019-09" db="EMBL/GenBank/DDBJ databases">
        <authorList>
            <person name="Chandra G."/>
            <person name="Truman W A."/>
        </authorList>
    </citation>
    <scope>NUCLEOTIDE SEQUENCE [LARGE SCALE GENOMIC DNA]</scope>
    <source>
        <strain evidence="3">PS723</strain>
    </source>
</reference>
<dbReference type="Gene3D" id="3.60.110.10">
    <property type="entry name" value="Carbon-nitrogen hydrolase"/>
    <property type="match status" value="1"/>
</dbReference>
<dbReference type="Proteomes" id="UP000379480">
    <property type="component" value="Unassembled WGS sequence"/>
</dbReference>
<evidence type="ECO:0000256" key="1">
    <source>
        <dbReference type="ARBA" id="ARBA00022801"/>
    </source>
</evidence>
<name>A0A5E6ZJZ4_PSEFL</name>
<keyword evidence="1" id="KW-0378">Hydrolase</keyword>
<evidence type="ECO:0000259" key="2">
    <source>
        <dbReference type="PROSITE" id="PS50263"/>
    </source>
</evidence>
<dbReference type="InterPro" id="IPR036526">
    <property type="entry name" value="C-N_Hydrolase_sf"/>
</dbReference>
<dbReference type="PROSITE" id="PS50263">
    <property type="entry name" value="CN_HYDROLASE"/>
    <property type="match status" value="1"/>
</dbReference>
<dbReference type="InterPro" id="IPR003010">
    <property type="entry name" value="C-N_Hydrolase"/>
</dbReference>
<dbReference type="EMBL" id="CABVHY010000001">
    <property type="protein sequence ID" value="VVN66658.1"/>
    <property type="molecule type" value="Genomic_DNA"/>
</dbReference>
<dbReference type="AlphaFoldDB" id="A0A5E6ZJZ4"/>